<protein>
    <submittedName>
        <fullName evidence="1">Uncharacterized protein</fullName>
    </submittedName>
</protein>
<comment type="caution">
    <text evidence="1">The sequence shown here is derived from an EMBL/GenBank/DDBJ whole genome shotgun (WGS) entry which is preliminary data.</text>
</comment>
<reference evidence="1" key="1">
    <citation type="submission" date="2022-04" db="EMBL/GenBank/DDBJ databases">
        <title>Genome of the entomopathogenic fungus Entomophthora muscae.</title>
        <authorList>
            <person name="Elya C."/>
            <person name="Lovett B.R."/>
            <person name="Lee E."/>
            <person name="Macias A.M."/>
            <person name="Hajek A.E."/>
            <person name="De Bivort B.L."/>
            <person name="Kasson M.T."/>
            <person name="De Fine Licht H.H."/>
            <person name="Stajich J.E."/>
        </authorList>
    </citation>
    <scope>NUCLEOTIDE SEQUENCE</scope>
    <source>
        <strain evidence="1">Berkeley</strain>
    </source>
</reference>
<sequence length="58" mass="6658">MESETRPINKGIRRDEIIATQLNKFLVVNDPLICQQAWELSLLGDSIKESESIFPRVD</sequence>
<accession>A0ACC2SRC4</accession>
<proteinExistence type="predicted"/>
<keyword evidence="2" id="KW-1185">Reference proteome</keyword>
<dbReference type="Proteomes" id="UP001165960">
    <property type="component" value="Unassembled WGS sequence"/>
</dbReference>
<evidence type="ECO:0000313" key="1">
    <source>
        <dbReference type="EMBL" id="KAJ9064828.1"/>
    </source>
</evidence>
<dbReference type="EMBL" id="QTSX02004412">
    <property type="protein sequence ID" value="KAJ9064828.1"/>
    <property type="molecule type" value="Genomic_DNA"/>
</dbReference>
<gene>
    <name evidence="1" type="ORF">DSO57_1026229</name>
</gene>
<organism evidence="1 2">
    <name type="scientific">Entomophthora muscae</name>
    <dbReference type="NCBI Taxonomy" id="34485"/>
    <lineage>
        <taxon>Eukaryota</taxon>
        <taxon>Fungi</taxon>
        <taxon>Fungi incertae sedis</taxon>
        <taxon>Zoopagomycota</taxon>
        <taxon>Entomophthoromycotina</taxon>
        <taxon>Entomophthoromycetes</taxon>
        <taxon>Entomophthorales</taxon>
        <taxon>Entomophthoraceae</taxon>
        <taxon>Entomophthora</taxon>
    </lineage>
</organism>
<evidence type="ECO:0000313" key="2">
    <source>
        <dbReference type="Proteomes" id="UP001165960"/>
    </source>
</evidence>
<name>A0ACC2SRC4_9FUNG</name>